<proteinExistence type="predicted"/>
<dbReference type="Proteomes" id="UP000594184">
    <property type="component" value="Segment"/>
</dbReference>
<evidence type="ECO:0000313" key="3">
    <source>
        <dbReference type="Proteomes" id="UP000594184"/>
    </source>
</evidence>
<feature type="region of interest" description="Disordered" evidence="1">
    <location>
        <begin position="103"/>
        <end position="127"/>
    </location>
</feature>
<protein>
    <submittedName>
        <fullName evidence="2">Uncharacterized protein</fullName>
    </submittedName>
</protein>
<feature type="region of interest" description="Disordered" evidence="1">
    <location>
        <begin position="38"/>
        <end position="62"/>
    </location>
</feature>
<keyword evidence="3" id="KW-1185">Reference proteome</keyword>
<organism evidence="2 3">
    <name type="scientific">Streptomyces phage Salutena</name>
    <dbReference type="NCBI Taxonomy" id="2767576"/>
    <lineage>
        <taxon>Viruses</taxon>
        <taxon>Duplodnaviria</taxon>
        <taxon>Heunggongvirae</taxon>
        <taxon>Uroviricota</taxon>
        <taxon>Caudoviricetes</taxon>
        <taxon>Arquatrovirinae</taxon>
        <taxon>Salutenavirus</taxon>
        <taxon>Salutenavirus salutena</taxon>
    </lineage>
</organism>
<name>A0A7S6TXA8_9CAUD</name>
<feature type="region of interest" description="Disordered" evidence="1">
    <location>
        <begin position="1"/>
        <end position="24"/>
    </location>
</feature>
<reference evidence="2 3" key="1">
    <citation type="submission" date="2020-07" db="EMBL/GenBank/DDBJ databases">
        <title>Complete genome sequence of Streptomyces phage Salutena.</title>
        <authorList>
            <person name="Kim J.H."/>
            <person name="Higbee T."/>
            <person name="Clark J.D."/>
            <person name="Le T."/>
            <person name="Burrowes B.H."/>
            <person name="Liu M."/>
        </authorList>
    </citation>
    <scope>NUCLEOTIDE SEQUENCE [LARGE SCALE GENOMIC DNA]</scope>
</reference>
<accession>A0A7S6TXA8</accession>
<dbReference type="EMBL" id="MT708548">
    <property type="protein sequence ID" value="QOV06212.1"/>
    <property type="molecule type" value="Genomic_DNA"/>
</dbReference>
<gene>
    <name evidence="2" type="ORF">CPT_Salutena_082</name>
</gene>
<sequence length="251" mass="26471">MAVGNHARTGSYPTPLASVNVTRPTLDSRAAERYSRARSAAFGPKGPALARTAASGPSAGPETCSDLHGLTSAVQVVQGSVCRHNGTPQGRPARHLHNRPQACTVGTSTTDQRVSEPGYRCTGERTASGGKRLTCTRNVERSASCTTHSDCDTVATALRTSGHAARGLERSGRTGLGTWPGRLTCHPVSEHSRAPGKRNPGEDDPPPRRWAATRTTANLLGTAALGRSVEAEFLAPLVGVHQQRQECRQAE</sequence>
<evidence type="ECO:0000256" key="1">
    <source>
        <dbReference type="SAM" id="MobiDB-lite"/>
    </source>
</evidence>
<feature type="region of interest" description="Disordered" evidence="1">
    <location>
        <begin position="163"/>
        <end position="209"/>
    </location>
</feature>
<evidence type="ECO:0000313" key="2">
    <source>
        <dbReference type="EMBL" id="QOV06212.1"/>
    </source>
</evidence>
<feature type="compositionally biased region" description="Basic and acidic residues" evidence="1">
    <location>
        <begin position="188"/>
        <end position="207"/>
    </location>
</feature>